<feature type="binding site" evidence="6">
    <location>
        <begin position="32"/>
        <end position="39"/>
    </location>
    <ligand>
        <name>ATP</name>
        <dbReference type="ChEBI" id="CHEBI:30616"/>
    </ligand>
</feature>
<name>A0A7X2TR87_9SPIO</name>
<evidence type="ECO:0000256" key="6">
    <source>
        <dbReference type="HAMAP-Rule" id="MF_02040"/>
    </source>
</evidence>
<dbReference type="HAMAP" id="MF_02040">
    <property type="entry name" value="Mrp_NBP35"/>
    <property type="match status" value="1"/>
</dbReference>
<dbReference type="CDD" id="cd02037">
    <property type="entry name" value="Mrp_NBP35"/>
    <property type="match status" value="1"/>
</dbReference>
<dbReference type="InterPro" id="IPR027417">
    <property type="entry name" value="P-loop_NTPase"/>
</dbReference>
<dbReference type="EMBL" id="VUNN01000003">
    <property type="protein sequence ID" value="MSU05723.1"/>
    <property type="molecule type" value="Genomic_DNA"/>
</dbReference>
<sequence length="306" mass="32824">MENEELDEYELQTQAIRKNMDQISRKILIMSGKGGVGKTTVTVNLANALVDMGCTVGILDTDIHGPNVAKMLGCEDGVLGSPDGKVLYPVEPREGLKVVSLAFAIPDPDAPIIWRGSMKNSAIRQFLADVEWGTLDYLLIDSPPGTGDEQLTVCQSIPELTGTIIVTTPQSVAVLDARRSVGFSRRMGVAIIGVIENMSGLVCPECKTEIPVFGIGGGQKMCQDMHVPFLGRVPMEVDLRKAEDEGEDFMKDGNTHPSRDALLEIARKINFGTACSTGRDTSFIGTPQCSPSSCAGCTSNCASRKK</sequence>
<proteinExistence type="inferred from homology"/>
<comment type="similarity">
    <text evidence="6">Belongs to the Mrp/NBP35 ATP-binding proteins family.</text>
</comment>
<accession>A0A7X2TR87</accession>
<dbReference type="Gene3D" id="3.40.50.300">
    <property type="entry name" value="P-loop containing nucleotide triphosphate hydrolases"/>
    <property type="match status" value="1"/>
</dbReference>
<keyword evidence="3 6" id="KW-0067">ATP-binding</keyword>
<organism evidence="7 8">
    <name type="scientific">Bullifex porci</name>
    <dbReference type="NCBI Taxonomy" id="2606638"/>
    <lineage>
        <taxon>Bacteria</taxon>
        <taxon>Pseudomonadati</taxon>
        <taxon>Spirochaetota</taxon>
        <taxon>Spirochaetia</taxon>
        <taxon>Spirochaetales</taxon>
        <taxon>Spirochaetaceae</taxon>
        <taxon>Bullifex</taxon>
    </lineage>
</organism>
<reference evidence="7 8" key="1">
    <citation type="submission" date="2019-08" db="EMBL/GenBank/DDBJ databases">
        <title>In-depth cultivation of the pig gut microbiome towards novel bacterial diversity and tailored functional studies.</title>
        <authorList>
            <person name="Wylensek D."/>
            <person name="Hitch T.C.A."/>
            <person name="Clavel T."/>
        </authorList>
    </citation>
    <scope>NUCLEOTIDE SEQUENCE [LARGE SCALE GENOMIC DNA]</scope>
    <source>
        <strain evidence="7 8">NM-380-WT-3C1</strain>
    </source>
</reference>
<evidence type="ECO:0000256" key="1">
    <source>
        <dbReference type="ARBA" id="ARBA00022723"/>
    </source>
</evidence>
<comment type="caution">
    <text evidence="7">The sequence shown here is derived from an EMBL/GenBank/DDBJ whole genome shotgun (WGS) entry which is preliminary data.</text>
</comment>
<keyword evidence="1 6" id="KW-0479">Metal-binding</keyword>
<gene>
    <name evidence="7" type="ORF">FYJ80_02875</name>
</gene>
<evidence type="ECO:0000256" key="4">
    <source>
        <dbReference type="ARBA" id="ARBA00023004"/>
    </source>
</evidence>
<dbReference type="InterPro" id="IPR019591">
    <property type="entry name" value="Mrp/NBP35_ATP-bd"/>
</dbReference>
<evidence type="ECO:0000313" key="8">
    <source>
        <dbReference type="Proteomes" id="UP000460549"/>
    </source>
</evidence>
<dbReference type="GO" id="GO:0005829">
    <property type="term" value="C:cytosol"/>
    <property type="evidence" value="ECO:0007669"/>
    <property type="project" value="TreeGrafter"/>
</dbReference>
<evidence type="ECO:0000313" key="7">
    <source>
        <dbReference type="EMBL" id="MSU05723.1"/>
    </source>
</evidence>
<dbReference type="GO" id="GO:0140663">
    <property type="term" value="F:ATP-dependent FeS chaperone activity"/>
    <property type="evidence" value="ECO:0007669"/>
    <property type="project" value="InterPro"/>
</dbReference>
<keyword evidence="6" id="KW-0378">Hydrolase</keyword>
<dbReference type="GO" id="GO:0016887">
    <property type="term" value="F:ATP hydrolysis activity"/>
    <property type="evidence" value="ECO:0007669"/>
    <property type="project" value="UniProtKB-UniRule"/>
</dbReference>
<dbReference type="Pfam" id="PF10609">
    <property type="entry name" value="ParA"/>
    <property type="match status" value="1"/>
</dbReference>
<dbReference type="FunFam" id="3.40.50.300:FF:001119">
    <property type="entry name" value="Iron-sulfur cluster carrier protein"/>
    <property type="match status" value="1"/>
</dbReference>
<comment type="subunit">
    <text evidence="6">Homodimer.</text>
</comment>
<dbReference type="InterPro" id="IPR000808">
    <property type="entry name" value="Mrp-like_CS"/>
</dbReference>
<keyword evidence="8" id="KW-1185">Reference proteome</keyword>
<dbReference type="AlphaFoldDB" id="A0A7X2TR87"/>
<dbReference type="SUPFAM" id="SSF52540">
    <property type="entry name" value="P-loop containing nucleoside triphosphate hydrolases"/>
    <property type="match status" value="1"/>
</dbReference>
<dbReference type="PANTHER" id="PTHR23264:SF19">
    <property type="entry name" value="CYTOSOLIC FE-S CLUSTER ASSEMBLY FACTOR NUBP2"/>
    <property type="match status" value="1"/>
</dbReference>
<dbReference type="GO" id="GO:0016226">
    <property type="term" value="P:iron-sulfur cluster assembly"/>
    <property type="evidence" value="ECO:0007669"/>
    <property type="project" value="InterPro"/>
</dbReference>
<evidence type="ECO:0000256" key="5">
    <source>
        <dbReference type="ARBA" id="ARBA00023014"/>
    </source>
</evidence>
<keyword evidence="2 6" id="KW-0547">Nucleotide-binding</keyword>
<dbReference type="GO" id="GO:0005524">
    <property type="term" value="F:ATP binding"/>
    <property type="evidence" value="ECO:0007669"/>
    <property type="project" value="UniProtKB-UniRule"/>
</dbReference>
<dbReference type="Proteomes" id="UP000460549">
    <property type="component" value="Unassembled WGS sequence"/>
</dbReference>
<dbReference type="PROSITE" id="PS01215">
    <property type="entry name" value="MRP"/>
    <property type="match status" value="1"/>
</dbReference>
<dbReference type="GO" id="GO:0046872">
    <property type="term" value="F:metal ion binding"/>
    <property type="evidence" value="ECO:0007669"/>
    <property type="project" value="UniProtKB-KW"/>
</dbReference>
<comment type="function">
    <text evidence="6">Binds and transfers iron-sulfur (Fe-S) clusters to target apoproteins. Can hydrolyze ATP.</text>
</comment>
<evidence type="ECO:0000256" key="2">
    <source>
        <dbReference type="ARBA" id="ARBA00022741"/>
    </source>
</evidence>
<dbReference type="GO" id="GO:0051536">
    <property type="term" value="F:iron-sulfur cluster binding"/>
    <property type="evidence" value="ECO:0007669"/>
    <property type="project" value="UniProtKB-UniRule"/>
</dbReference>
<dbReference type="InterPro" id="IPR033756">
    <property type="entry name" value="YlxH/NBP35"/>
</dbReference>
<dbReference type="PANTHER" id="PTHR23264">
    <property type="entry name" value="NUCLEOTIDE-BINDING PROTEIN NBP35 YEAST -RELATED"/>
    <property type="match status" value="1"/>
</dbReference>
<dbReference type="RefSeq" id="WP_154424621.1">
    <property type="nucleotide sequence ID" value="NZ_VUNN01000003.1"/>
</dbReference>
<evidence type="ECO:0000256" key="3">
    <source>
        <dbReference type="ARBA" id="ARBA00022840"/>
    </source>
</evidence>
<keyword evidence="5 6" id="KW-0411">Iron-sulfur</keyword>
<protein>
    <recommendedName>
        <fullName evidence="6">Iron-sulfur cluster carrier protein</fullName>
    </recommendedName>
</protein>
<keyword evidence="4 6" id="KW-0408">Iron</keyword>